<gene>
    <name evidence="2" type="ORF">GSI_02780</name>
</gene>
<proteinExistence type="predicted"/>
<feature type="region of interest" description="Disordered" evidence="1">
    <location>
        <begin position="120"/>
        <end position="152"/>
    </location>
</feature>
<evidence type="ECO:0000313" key="2">
    <source>
        <dbReference type="EMBL" id="PIL34993.1"/>
    </source>
</evidence>
<dbReference type="AlphaFoldDB" id="A0A2G8SMP1"/>
<name>A0A2G8SMP1_9APHY</name>
<comment type="caution">
    <text evidence="2">The sequence shown here is derived from an EMBL/GenBank/DDBJ whole genome shotgun (WGS) entry which is preliminary data.</text>
</comment>
<protein>
    <submittedName>
        <fullName evidence="2">Uncharacterized protein</fullName>
    </submittedName>
</protein>
<dbReference type="EMBL" id="AYKW01000004">
    <property type="protein sequence ID" value="PIL34993.1"/>
    <property type="molecule type" value="Genomic_DNA"/>
</dbReference>
<evidence type="ECO:0000256" key="1">
    <source>
        <dbReference type="SAM" id="MobiDB-lite"/>
    </source>
</evidence>
<dbReference type="Proteomes" id="UP000230002">
    <property type="component" value="Unassembled WGS sequence"/>
</dbReference>
<evidence type="ECO:0000313" key="3">
    <source>
        <dbReference type="Proteomes" id="UP000230002"/>
    </source>
</evidence>
<feature type="compositionally biased region" description="Low complexity" evidence="1">
    <location>
        <begin position="137"/>
        <end position="152"/>
    </location>
</feature>
<dbReference type="OrthoDB" id="3058642at2759"/>
<organism evidence="2 3">
    <name type="scientific">Ganoderma sinense ZZ0214-1</name>
    <dbReference type="NCBI Taxonomy" id="1077348"/>
    <lineage>
        <taxon>Eukaryota</taxon>
        <taxon>Fungi</taxon>
        <taxon>Dikarya</taxon>
        <taxon>Basidiomycota</taxon>
        <taxon>Agaricomycotina</taxon>
        <taxon>Agaricomycetes</taxon>
        <taxon>Polyporales</taxon>
        <taxon>Polyporaceae</taxon>
        <taxon>Ganoderma</taxon>
    </lineage>
</organism>
<keyword evidence="3" id="KW-1185">Reference proteome</keyword>
<sequence length="152" mass="16950">MPAPGSTQWGTVVPGLDFIHTTTPHYYDWNTEYLTRVFTAARGVIQKRGLYEGWAEARWEVYDKYYQSLLVGLHYDRSEKAWFDDAVGWLDAQGSAEEIQEHIFGRCTAGIAFNKLLPEPSSPTTSLSARHPFQGDPSVSPASRPSAARPSG</sequence>
<reference evidence="2 3" key="1">
    <citation type="journal article" date="2015" name="Sci. Rep.">
        <title>Chromosome-level genome map provides insights into diverse defense mechanisms in the medicinal fungus Ganoderma sinense.</title>
        <authorList>
            <person name="Zhu Y."/>
            <person name="Xu J."/>
            <person name="Sun C."/>
            <person name="Zhou S."/>
            <person name="Xu H."/>
            <person name="Nelson D.R."/>
            <person name="Qian J."/>
            <person name="Song J."/>
            <person name="Luo H."/>
            <person name="Xiang L."/>
            <person name="Li Y."/>
            <person name="Xu Z."/>
            <person name="Ji A."/>
            <person name="Wang L."/>
            <person name="Lu S."/>
            <person name="Hayward A."/>
            <person name="Sun W."/>
            <person name="Li X."/>
            <person name="Schwartz D.C."/>
            <person name="Wang Y."/>
            <person name="Chen S."/>
        </authorList>
    </citation>
    <scope>NUCLEOTIDE SEQUENCE [LARGE SCALE GENOMIC DNA]</scope>
    <source>
        <strain evidence="2 3">ZZ0214-1</strain>
    </source>
</reference>
<accession>A0A2G8SMP1</accession>